<organism evidence="2">
    <name type="scientific">Caulobacter sp. 73W</name>
    <dbReference type="NCBI Taxonomy" id="3161137"/>
    <lineage>
        <taxon>Bacteria</taxon>
        <taxon>Pseudomonadati</taxon>
        <taxon>Pseudomonadota</taxon>
        <taxon>Alphaproteobacteria</taxon>
        <taxon>Caulobacterales</taxon>
        <taxon>Caulobacteraceae</taxon>
        <taxon>Caulobacter</taxon>
    </lineage>
</organism>
<keyword evidence="1" id="KW-0472">Membrane</keyword>
<proteinExistence type="predicted"/>
<gene>
    <name evidence="2" type="ORF">ABOZ73_18775</name>
</gene>
<feature type="transmembrane region" description="Helical" evidence="1">
    <location>
        <begin position="26"/>
        <end position="45"/>
    </location>
</feature>
<dbReference type="AlphaFoldDB" id="A0AB39KT40"/>
<sequence length="55" mass="5705">MSEAEEKPVIDPHAPLAIEPVSAAMAFLRFAAIALVVMVAAYACAQALPPPIGPF</sequence>
<protein>
    <submittedName>
        <fullName evidence="2">Uncharacterized protein</fullName>
    </submittedName>
</protein>
<accession>A0AB39KT40</accession>
<reference evidence="2" key="1">
    <citation type="submission" date="2024-06" db="EMBL/GenBank/DDBJ databases">
        <title>Caulobacter inopinatus, sp. nov.</title>
        <authorList>
            <person name="Donachie S.P."/>
        </authorList>
    </citation>
    <scope>NUCLEOTIDE SEQUENCE</scope>
    <source>
        <strain evidence="2">73W</strain>
    </source>
</reference>
<evidence type="ECO:0000313" key="2">
    <source>
        <dbReference type="EMBL" id="XDO96780.1"/>
    </source>
</evidence>
<name>A0AB39KT40_9CAUL</name>
<dbReference type="EMBL" id="CP158375">
    <property type="protein sequence ID" value="XDO96780.1"/>
    <property type="molecule type" value="Genomic_DNA"/>
</dbReference>
<dbReference type="RefSeq" id="WP_369059619.1">
    <property type="nucleotide sequence ID" value="NZ_CP158375.1"/>
</dbReference>
<evidence type="ECO:0000256" key="1">
    <source>
        <dbReference type="SAM" id="Phobius"/>
    </source>
</evidence>
<keyword evidence="1" id="KW-1133">Transmembrane helix</keyword>
<keyword evidence="1" id="KW-0812">Transmembrane</keyword>